<keyword evidence="4" id="KW-0539">Nucleus</keyword>
<feature type="region of interest" description="Disordered" evidence="5">
    <location>
        <begin position="195"/>
        <end position="217"/>
    </location>
</feature>
<dbReference type="InterPro" id="IPR009071">
    <property type="entry name" value="HMG_box_dom"/>
</dbReference>
<dbReference type="SUPFAM" id="SSF47095">
    <property type="entry name" value="HMG-box"/>
    <property type="match status" value="1"/>
</dbReference>
<sequence length="370" mass="41643">MLQSQLYSTYPMNPQQTLPPLSQLTAALPFTHQQRQQQQLQQPIQQHRLLQHPQPFQQYNPQYHTPQPVDEAKVSPPLSPKYAAKQPLDRCTCKHDGNHIPRPRNAFILFRQQHHQSVLDEGKVIKTNPDVSRELGRRWRDLSLHEKDYWNRLAEEEKKKHAEKYPGYRYIPRRFGKKGGCPFCKSKQSAKAAVGSASSVSTSPVLPEAKQPVPEDRQNEEHAVALTFLNLRNQPSFQPQAQPQPIMYASSNTSNSSQYLYTTPASNAQPHTAAPMRQYPSSIVQAHAQQPTHYNPYPQPPQQKLPSLSVDFPRPQIKSEHLVLPSLSGIGQNLTIVRTTNSPPSSSTAARTSSSTPSSHKAGSIASFLN</sequence>
<feature type="domain" description="HMG box" evidence="6">
    <location>
        <begin position="100"/>
        <end position="169"/>
    </location>
</feature>
<dbReference type="GO" id="GO:0030154">
    <property type="term" value="P:cell differentiation"/>
    <property type="evidence" value="ECO:0007669"/>
    <property type="project" value="TreeGrafter"/>
</dbReference>
<dbReference type="EMBL" id="JAEUBG010005248">
    <property type="protein sequence ID" value="KAH3676497.1"/>
    <property type="molecule type" value="Genomic_DNA"/>
</dbReference>
<dbReference type="CDD" id="cd01389">
    <property type="entry name" value="HMG-box_ROX1-like"/>
    <property type="match status" value="1"/>
</dbReference>
<comment type="caution">
    <text evidence="7">The sequence shown here is derived from an EMBL/GenBank/DDBJ whole genome shotgun (WGS) entry which is preliminary data.</text>
</comment>
<dbReference type="FunFam" id="1.10.30.10:FF:000041">
    <property type="entry name" value="HMG box family protein"/>
    <property type="match status" value="1"/>
</dbReference>
<accession>A0A9P8PRY2</accession>
<name>A0A9P8PRY2_WICPI</name>
<feature type="region of interest" description="Disordered" evidence="5">
    <location>
        <begin position="337"/>
        <end position="370"/>
    </location>
</feature>
<dbReference type="Pfam" id="PF00505">
    <property type="entry name" value="HMG_box"/>
    <property type="match status" value="1"/>
</dbReference>
<reference evidence="7" key="1">
    <citation type="journal article" date="2021" name="Open Biol.">
        <title>Shared evolutionary footprints suggest mitochondrial oxidative damage underlies multiple complex I losses in fungi.</title>
        <authorList>
            <person name="Schikora-Tamarit M.A."/>
            <person name="Marcet-Houben M."/>
            <person name="Nosek J."/>
            <person name="Gabaldon T."/>
        </authorList>
    </citation>
    <scope>NUCLEOTIDE SEQUENCE</scope>
    <source>
        <strain evidence="7">CBS2887</strain>
    </source>
</reference>
<feature type="compositionally biased region" description="Low complexity" evidence="5">
    <location>
        <begin position="195"/>
        <end position="205"/>
    </location>
</feature>
<dbReference type="GO" id="GO:0000122">
    <property type="term" value="P:negative regulation of transcription by RNA polymerase II"/>
    <property type="evidence" value="ECO:0007669"/>
    <property type="project" value="TreeGrafter"/>
</dbReference>
<organism evidence="7 8">
    <name type="scientific">Wickerhamomyces pijperi</name>
    <name type="common">Yeast</name>
    <name type="synonym">Pichia pijperi</name>
    <dbReference type="NCBI Taxonomy" id="599730"/>
    <lineage>
        <taxon>Eukaryota</taxon>
        <taxon>Fungi</taxon>
        <taxon>Dikarya</taxon>
        <taxon>Ascomycota</taxon>
        <taxon>Saccharomycotina</taxon>
        <taxon>Saccharomycetes</taxon>
        <taxon>Phaffomycetales</taxon>
        <taxon>Wickerhamomycetaceae</taxon>
        <taxon>Wickerhamomyces</taxon>
    </lineage>
</organism>
<evidence type="ECO:0000256" key="5">
    <source>
        <dbReference type="SAM" id="MobiDB-lite"/>
    </source>
</evidence>
<evidence type="ECO:0000256" key="1">
    <source>
        <dbReference type="ARBA" id="ARBA00023015"/>
    </source>
</evidence>
<reference evidence="7" key="2">
    <citation type="submission" date="2021-01" db="EMBL/GenBank/DDBJ databases">
        <authorList>
            <person name="Schikora-Tamarit M.A."/>
        </authorList>
    </citation>
    <scope>NUCLEOTIDE SEQUENCE</scope>
    <source>
        <strain evidence="7">CBS2887</strain>
    </source>
</reference>
<dbReference type="GO" id="GO:0000978">
    <property type="term" value="F:RNA polymerase II cis-regulatory region sequence-specific DNA binding"/>
    <property type="evidence" value="ECO:0007669"/>
    <property type="project" value="TreeGrafter"/>
</dbReference>
<dbReference type="GO" id="GO:0001228">
    <property type="term" value="F:DNA-binding transcription activator activity, RNA polymerase II-specific"/>
    <property type="evidence" value="ECO:0007669"/>
    <property type="project" value="TreeGrafter"/>
</dbReference>
<keyword evidence="2 4" id="KW-0238">DNA-binding</keyword>
<dbReference type="PANTHER" id="PTHR10270:SF161">
    <property type="entry name" value="SEX-DETERMINING REGION Y PROTEIN"/>
    <property type="match status" value="1"/>
</dbReference>
<evidence type="ECO:0000259" key="6">
    <source>
        <dbReference type="PROSITE" id="PS50118"/>
    </source>
</evidence>
<keyword evidence="1" id="KW-0805">Transcription regulation</keyword>
<keyword evidence="3" id="KW-0804">Transcription</keyword>
<evidence type="ECO:0000256" key="4">
    <source>
        <dbReference type="PROSITE-ProRule" id="PRU00267"/>
    </source>
</evidence>
<dbReference type="Proteomes" id="UP000774326">
    <property type="component" value="Unassembled WGS sequence"/>
</dbReference>
<dbReference type="SMART" id="SM00398">
    <property type="entry name" value="HMG"/>
    <property type="match status" value="1"/>
</dbReference>
<dbReference type="Gene3D" id="1.10.30.10">
    <property type="entry name" value="High mobility group box domain"/>
    <property type="match status" value="1"/>
</dbReference>
<gene>
    <name evidence="7" type="ORF">WICPIJ_009077</name>
</gene>
<keyword evidence="8" id="KW-1185">Reference proteome</keyword>
<dbReference type="AlphaFoldDB" id="A0A9P8PRY2"/>
<evidence type="ECO:0000313" key="8">
    <source>
        <dbReference type="Proteomes" id="UP000774326"/>
    </source>
</evidence>
<dbReference type="InterPro" id="IPR050140">
    <property type="entry name" value="SRY-related_HMG-box_TF-like"/>
</dbReference>
<dbReference type="OrthoDB" id="6247875at2759"/>
<evidence type="ECO:0000313" key="7">
    <source>
        <dbReference type="EMBL" id="KAH3676497.1"/>
    </source>
</evidence>
<feature type="compositionally biased region" description="Low complexity" evidence="5">
    <location>
        <begin position="338"/>
        <end position="359"/>
    </location>
</feature>
<evidence type="ECO:0000256" key="2">
    <source>
        <dbReference type="ARBA" id="ARBA00023125"/>
    </source>
</evidence>
<dbReference type="PROSITE" id="PS50118">
    <property type="entry name" value="HMG_BOX_2"/>
    <property type="match status" value="1"/>
</dbReference>
<evidence type="ECO:0000256" key="3">
    <source>
        <dbReference type="ARBA" id="ARBA00023163"/>
    </source>
</evidence>
<dbReference type="InterPro" id="IPR036910">
    <property type="entry name" value="HMG_box_dom_sf"/>
</dbReference>
<proteinExistence type="predicted"/>
<protein>
    <recommendedName>
        <fullName evidence="6">HMG box domain-containing protein</fullName>
    </recommendedName>
</protein>
<dbReference type="PANTHER" id="PTHR10270">
    <property type="entry name" value="SOX TRANSCRIPTION FACTOR"/>
    <property type="match status" value="1"/>
</dbReference>
<dbReference type="GO" id="GO:0005634">
    <property type="term" value="C:nucleus"/>
    <property type="evidence" value="ECO:0007669"/>
    <property type="project" value="UniProtKB-UniRule"/>
</dbReference>
<feature type="DNA-binding region" description="HMG box" evidence="4">
    <location>
        <begin position="100"/>
        <end position="169"/>
    </location>
</feature>